<accession>A0ABP6IRN5</accession>
<evidence type="ECO:0000313" key="2">
    <source>
        <dbReference type="EMBL" id="GAA2906855.1"/>
    </source>
</evidence>
<evidence type="ECO:0000313" key="3">
    <source>
        <dbReference type="Proteomes" id="UP001500831"/>
    </source>
</evidence>
<reference evidence="3" key="1">
    <citation type="journal article" date="2019" name="Int. J. Syst. Evol. Microbiol.">
        <title>The Global Catalogue of Microorganisms (GCM) 10K type strain sequencing project: providing services to taxonomists for standard genome sequencing and annotation.</title>
        <authorList>
            <consortium name="The Broad Institute Genomics Platform"/>
            <consortium name="The Broad Institute Genome Sequencing Center for Infectious Disease"/>
            <person name="Wu L."/>
            <person name="Ma J."/>
        </authorList>
    </citation>
    <scope>NUCLEOTIDE SEQUENCE [LARGE SCALE GENOMIC DNA]</scope>
    <source>
        <strain evidence="3">JCM 6242</strain>
    </source>
</reference>
<dbReference type="EMBL" id="BAAAVI010000088">
    <property type="protein sequence ID" value="GAA2906855.1"/>
    <property type="molecule type" value="Genomic_DNA"/>
</dbReference>
<protein>
    <submittedName>
        <fullName evidence="2">Uncharacterized protein</fullName>
    </submittedName>
</protein>
<comment type="caution">
    <text evidence="2">The sequence shown here is derived from an EMBL/GenBank/DDBJ whole genome shotgun (WGS) entry which is preliminary data.</text>
</comment>
<keyword evidence="3" id="KW-1185">Reference proteome</keyword>
<proteinExistence type="predicted"/>
<organism evidence="2 3">
    <name type="scientific">Streptosporangium fragile</name>
    <dbReference type="NCBI Taxonomy" id="46186"/>
    <lineage>
        <taxon>Bacteria</taxon>
        <taxon>Bacillati</taxon>
        <taxon>Actinomycetota</taxon>
        <taxon>Actinomycetes</taxon>
        <taxon>Streptosporangiales</taxon>
        <taxon>Streptosporangiaceae</taxon>
        <taxon>Streptosporangium</taxon>
    </lineage>
</organism>
<dbReference type="Proteomes" id="UP001500831">
    <property type="component" value="Unassembled WGS sequence"/>
</dbReference>
<feature type="region of interest" description="Disordered" evidence="1">
    <location>
        <begin position="1"/>
        <end position="22"/>
    </location>
</feature>
<gene>
    <name evidence="2" type="ORF">GCM10010517_73110</name>
</gene>
<name>A0ABP6IRN5_9ACTN</name>
<evidence type="ECO:0000256" key="1">
    <source>
        <dbReference type="SAM" id="MobiDB-lite"/>
    </source>
</evidence>
<sequence length="70" mass="7733">MFLTEDPPAVPRRGGRVTGKDDRSLVHAGQERPDHCRYGERHVGCAATQQQAQRLVPVTSSEVVYEPAFA</sequence>